<accession>U4L817</accession>
<reference evidence="2 3" key="1">
    <citation type="journal article" date="2013" name="PLoS Genet.">
        <title>The genome and development-dependent transcriptomes of Pyronema confluens: a window into fungal evolution.</title>
        <authorList>
            <person name="Traeger S."/>
            <person name="Altegoer F."/>
            <person name="Freitag M."/>
            <person name="Gabaldon T."/>
            <person name="Kempken F."/>
            <person name="Kumar A."/>
            <person name="Marcet-Houben M."/>
            <person name="Poggeler S."/>
            <person name="Stajich J.E."/>
            <person name="Nowrousian M."/>
        </authorList>
    </citation>
    <scope>NUCLEOTIDE SEQUENCE [LARGE SCALE GENOMIC DNA]</scope>
    <source>
        <strain evidence="3">CBS 100304</strain>
        <tissue evidence="2">Vegetative mycelium</tissue>
    </source>
</reference>
<gene>
    <name evidence="2" type="ORF">PCON_08911</name>
</gene>
<dbReference type="Pfam" id="PF13279">
    <property type="entry name" value="4HBT_2"/>
    <property type="match status" value="1"/>
</dbReference>
<organism evidence="2 3">
    <name type="scientific">Pyronema omphalodes (strain CBS 100304)</name>
    <name type="common">Pyronema confluens</name>
    <dbReference type="NCBI Taxonomy" id="1076935"/>
    <lineage>
        <taxon>Eukaryota</taxon>
        <taxon>Fungi</taxon>
        <taxon>Dikarya</taxon>
        <taxon>Ascomycota</taxon>
        <taxon>Pezizomycotina</taxon>
        <taxon>Pezizomycetes</taxon>
        <taxon>Pezizales</taxon>
        <taxon>Pyronemataceae</taxon>
        <taxon>Pyronema</taxon>
    </lineage>
</organism>
<dbReference type="InterPro" id="IPR051490">
    <property type="entry name" value="THEM6_lcsJ_thioesterase"/>
</dbReference>
<dbReference type="InterPro" id="IPR029069">
    <property type="entry name" value="HotDog_dom_sf"/>
</dbReference>
<name>U4L817_PYROM</name>
<dbReference type="OrthoDB" id="265761at2759"/>
<keyword evidence="3" id="KW-1185">Reference proteome</keyword>
<dbReference type="EMBL" id="HF935455">
    <property type="protein sequence ID" value="CCX09318.1"/>
    <property type="molecule type" value="Genomic_DNA"/>
</dbReference>
<dbReference type="PANTHER" id="PTHR12475:SF4">
    <property type="entry name" value="PROTEIN THEM6"/>
    <property type="match status" value="1"/>
</dbReference>
<evidence type="ECO:0000313" key="3">
    <source>
        <dbReference type="Proteomes" id="UP000018144"/>
    </source>
</evidence>
<protein>
    <submittedName>
        <fullName evidence="2">Similar to Uncharacterized protein YBR096W acc. no. P38256</fullName>
    </submittedName>
</protein>
<dbReference type="Gene3D" id="3.10.129.10">
    <property type="entry name" value="Hotdog Thioesterase"/>
    <property type="match status" value="1"/>
</dbReference>
<dbReference type="eggNOG" id="KOG4366">
    <property type="taxonomic scope" value="Eukaryota"/>
</dbReference>
<proteinExistence type="inferred from homology"/>
<dbReference type="CDD" id="cd00586">
    <property type="entry name" value="4HBT"/>
    <property type="match status" value="1"/>
</dbReference>
<evidence type="ECO:0000313" key="2">
    <source>
        <dbReference type="EMBL" id="CCX09318.1"/>
    </source>
</evidence>
<dbReference type="OMA" id="NMHKSNA"/>
<evidence type="ECO:0000256" key="1">
    <source>
        <dbReference type="ARBA" id="ARBA00038476"/>
    </source>
</evidence>
<sequence length="315" mass="35661">MSSIFTSAVSLLTNSIMPAIWTTTKAIAVFLLLINIKTLPLTWHFRFYRSLIYHFFVRRTITPAPAHLFSPITTTSRASTYECDLNGHKSNSTYFSDLDIARTHLVCHLTKSSFKTRRLRGDPVMYVALAGVTALFRREIPPFTKYEISSRVLGWDRKWVFVSSHFVSLEKNKKTGEKTIYASCLSKYVFKSGRMTVPPELVFQESGLVPARPEGAEEMEGFGGSSGVETPVQGLKEGKMGEEKLEAVMRKMVKEDLERNVQKDDGYWTWERVEEERKRGLATAQGMIALDGLDAEFREGTEEGLEKVGRFFGAI</sequence>
<dbReference type="AlphaFoldDB" id="U4L817"/>
<dbReference type="Proteomes" id="UP000018144">
    <property type="component" value="Unassembled WGS sequence"/>
</dbReference>
<comment type="similarity">
    <text evidence="1">Belongs to the lcsJ thioesterase family.</text>
</comment>
<dbReference type="SUPFAM" id="SSF54637">
    <property type="entry name" value="Thioesterase/thiol ester dehydrase-isomerase"/>
    <property type="match status" value="1"/>
</dbReference>
<dbReference type="PANTHER" id="PTHR12475">
    <property type="match status" value="1"/>
</dbReference>